<name>A0A645EF06_9ZZZZ</name>
<comment type="caution">
    <text evidence="1">The sequence shown here is derived from an EMBL/GenBank/DDBJ whole genome shotgun (WGS) entry which is preliminary data.</text>
</comment>
<reference evidence="1" key="1">
    <citation type="submission" date="2019-08" db="EMBL/GenBank/DDBJ databases">
        <authorList>
            <person name="Kucharzyk K."/>
            <person name="Murdoch R.W."/>
            <person name="Higgins S."/>
            <person name="Loffler F."/>
        </authorList>
    </citation>
    <scope>NUCLEOTIDE SEQUENCE</scope>
</reference>
<sequence length="89" mass="9695">MALDGEHLIKTHGGAGGDIRYERGFPIGACEFGFAQIHRERNPHNVGIVKELPGKTPALAGEELQIHLADAIARAKRLGFRKKHAVFAD</sequence>
<gene>
    <name evidence="1" type="ORF">SDC9_147114</name>
</gene>
<organism evidence="1">
    <name type="scientific">bioreactor metagenome</name>
    <dbReference type="NCBI Taxonomy" id="1076179"/>
    <lineage>
        <taxon>unclassified sequences</taxon>
        <taxon>metagenomes</taxon>
        <taxon>ecological metagenomes</taxon>
    </lineage>
</organism>
<accession>A0A645EF06</accession>
<dbReference type="AlphaFoldDB" id="A0A645EF06"/>
<proteinExistence type="predicted"/>
<evidence type="ECO:0000313" key="1">
    <source>
        <dbReference type="EMBL" id="MPM99919.1"/>
    </source>
</evidence>
<protein>
    <submittedName>
        <fullName evidence="1">Uncharacterized protein</fullName>
    </submittedName>
</protein>
<dbReference type="EMBL" id="VSSQ01045975">
    <property type="protein sequence ID" value="MPM99919.1"/>
    <property type="molecule type" value="Genomic_DNA"/>
</dbReference>